<name>A0A420FPA0_9SPHI</name>
<protein>
    <submittedName>
        <fullName evidence="1">Uncharacterized protein</fullName>
    </submittedName>
</protein>
<dbReference type="EMBL" id="MCAQ01000023">
    <property type="protein sequence ID" value="RKF34795.1"/>
    <property type="molecule type" value="Genomic_DNA"/>
</dbReference>
<evidence type="ECO:0000313" key="1">
    <source>
        <dbReference type="EMBL" id="RKF34795.1"/>
    </source>
</evidence>
<gene>
    <name evidence="1" type="ORF">BCY89_07475</name>
</gene>
<reference evidence="1 2" key="1">
    <citation type="submission" date="2016-07" db="EMBL/GenBank/DDBJ databases">
        <title>Genome analysis of Sphingobacterium siyangense T12B17.</title>
        <authorList>
            <person name="Xu D."/>
            <person name="Su Y."/>
            <person name="Zheng S."/>
        </authorList>
    </citation>
    <scope>NUCLEOTIDE SEQUENCE [LARGE SCALE GENOMIC DNA]</scope>
    <source>
        <strain evidence="1 2">T12B17</strain>
    </source>
</reference>
<organism evidence="1 2">
    <name type="scientific">Sphingobacterium siyangense</name>
    <dbReference type="NCBI Taxonomy" id="459529"/>
    <lineage>
        <taxon>Bacteria</taxon>
        <taxon>Pseudomonadati</taxon>
        <taxon>Bacteroidota</taxon>
        <taxon>Sphingobacteriia</taxon>
        <taxon>Sphingobacteriales</taxon>
        <taxon>Sphingobacteriaceae</taxon>
        <taxon>Sphingobacterium</taxon>
    </lineage>
</organism>
<accession>A0A420FPA0</accession>
<comment type="caution">
    <text evidence="1">The sequence shown here is derived from an EMBL/GenBank/DDBJ whole genome shotgun (WGS) entry which is preliminary data.</text>
</comment>
<dbReference type="AlphaFoldDB" id="A0A420FPA0"/>
<dbReference type="Proteomes" id="UP000286402">
    <property type="component" value="Unassembled WGS sequence"/>
</dbReference>
<sequence>MSHFVHTFSISSTVLTKKKEVLDYLNLRVPGILFTAIYLDDHLTYLFVKTKGRVSDLILLLLVQKGIVTQLLNSDVSNGNVDIPIIV</sequence>
<proteinExistence type="predicted"/>
<keyword evidence="2" id="KW-1185">Reference proteome</keyword>
<evidence type="ECO:0000313" key="2">
    <source>
        <dbReference type="Proteomes" id="UP000286402"/>
    </source>
</evidence>
<dbReference type="RefSeq" id="WP_120334590.1">
    <property type="nucleotide sequence ID" value="NZ_CP070350.1"/>
</dbReference>